<dbReference type="FunFam" id="3.30.750.70:FF:000002">
    <property type="entry name" value="Acetyl-CoA hydrolase Ach1"/>
    <property type="match status" value="1"/>
</dbReference>
<evidence type="ECO:0000313" key="10">
    <source>
        <dbReference type="EMBL" id="GJN87710.1"/>
    </source>
</evidence>
<dbReference type="Pfam" id="PF13336">
    <property type="entry name" value="AcetylCoA_hyd_C"/>
    <property type="match status" value="1"/>
</dbReference>
<reference evidence="10 11" key="1">
    <citation type="submission" date="2021-12" db="EMBL/GenBank/DDBJ databases">
        <title>High titer production of polyol ester of fatty acids by Rhodotorula paludigena BS15 towards product separation-free biomass refinery.</title>
        <authorList>
            <person name="Mano J."/>
            <person name="Ono H."/>
            <person name="Tanaka T."/>
            <person name="Naito K."/>
            <person name="Sushida H."/>
            <person name="Ike M."/>
            <person name="Tokuyasu K."/>
            <person name="Kitaoka M."/>
        </authorList>
    </citation>
    <scope>NUCLEOTIDE SEQUENCE [LARGE SCALE GENOMIC DNA]</scope>
    <source>
        <strain evidence="10 11">BS15</strain>
    </source>
</reference>
<dbReference type="GO" id="GO:0003986">
    <property type="term" value="F:acetyl-CoA hydrolase activity"/>
    <property type="evidence" value="ECO:0007669"/>
    <property type="project" value="UniProtKB-EC"/>
</dbReference>
<evidence type="ECO:0000256" key="5">
    <source>
        <dbReference type="ARBA" id="ARBA00029672"/>
    </source>
</evidence>
<dbReference type="GO" id="GO:0008775">
    <property type="term" value="F:acetate CoA-transferase activity"/>
    <property type="evidence" value="ECO:0007669"/>
    <property type="project" value="InterPro"/>
</dbReference>
<dbReference type="GO" id="GO:0008757">
    <property type="term" value="F:S-adenosylmethionine-dependent methyltransferase activity"/>
    <property type="evidence" value="ECO:0007669"/>
    <property type="project" value="UniProtKB-ARBA"/>
</dbReference>
<feature type="transmembrane region" description="Helical" evidence="7">
    <location>
        <begin position="1311"/>
        <end position="1328"/>
    </location>
</feature>
<protein>
    <recommendedName>
        <fullName evidence="4">Acetyl-CoA hydrolase</fullName>
        <ecNumber evidence="3">3.1.2.1</ecNumber>
    </recommendedName>
    <alternativeName>
        <fullName evidence="5">Acetyl-CoA deacylase</fullName>
    </alternativeName>
</protein>
<dbReference type="InterPro" id="IPR026888">
    <property type="entry name" value="AcetylCoA_hyd_C"/>
</dbReference>
<evidence type="ECO:0000259" key="9">
    <source>
        <dbReference type="Pfam" id="PF13336"/>
    </source>
</evidence>
<dbReference type="EC" id="3.1.2.1" evidence="3"/>
<dbReference type="Gene3D" id="3.40.1080.10">
    <property type="entry name" value="Glutaconate Coenzyme A-transferase"/>
    <property type="match status" value="1"/>
</dbReference>
<evidence type="ECO:0000313" key="11">
    <source>
        <dbReference type="Proteomes" id="UP001342314"/>
    </source>
</evidence>
<sequence>MRDLTHDDSFRLGRLRLIRLPPAFVSLPLAHKKPVAVPVELAVAVTDDYGTDLEFDSLDLKLELVTSNTLEPPAGISLSLDGASRAPKPNNAVSFTFTPARGPFHPLKLVLLFASTSTTGARTPEPLCFRLSAVSDSSAAPPSTSTAATARIRKLIGEEQQAETETWDGKRYVMLPVTSGAMEVKLEGKEARVAGEKVQTTLRTIHLPPPVVDNTHLSESISSPPPLPAQVTIVERPGLNNSTGQRLWDCAVGLSAYLSLNPSALDPSHPLSAPAAPSSSSLDSPPAAKKPRTLAPDQASKRPRLRIVELGAGCALASMAAWRLSPAGAGTGTTSVAATDVETTVESTLVENLRANGCEKDDEEAAGVEAKVLEWGALSAEQVAEALQSDGAGTRRGAKGNGETALTLLGADILYNPSSHDVLLSTLLSFLRPPPSLDSGAMSSARALIAYKRRTDGDDSFFDLARKGGLEVDKVWEWGEVSASAALRSRVARASYLSKLRDPKTLVAEFKNGDYIGWSGCVYLALLNAVMAIPTRPSQRRERVHTAQGLGGVGYPKETPLALAEHVEKNNLQGQLRFSLFVGASTGPEVEERWANNNMIERRFPHQVGKAISKGINDGRIEFADKHLSMFAQDLTYGYYSLGKKGGDPRKPLDWAIVEATEILEDGSIVPGASVGASPEVLASADKIIIEVNTSLPSFKGLHDINESLAPPNRLPYLVTHCADRIGKISIPVDPERVVAIVETDKPDNTGKNAPETPESKRIAQHLVHFFEDEVAAGRMPKNLRPLQSGIGNVANSIIGGLAESKFERMQVWTEVLQDTFLPLLDSGKLDFATATSIRFSPEMFKHFYANWDQYFDKLLLRPQQTANSPEVIRRLGVIAMNTPLEIDMYAHANSTNALGSRMLNGIGGSADFLRNARPSKTDPTGISTIVPFATHVDQTEHDLDVIVTDQGLADVRGLSPRQRAPVIIKQCAHPDYRDQLLEYHERALHECLKKGAGHEPHMLRNAFKMHLNLEDKGTMKLDNSASAQDLSQQGQRLQLSGHLDHNQKTQLRAPPTSSHSFNSTFASAFFRPAMSPSSGPAPRWRARLSSVLPRTPATIAWLSATALETLVDTVIVGLTLNEYADRLWQTILVKDERSVLPVYLGLFVLAHVTQLVLAVDALIAKNFIQVIALLIFNTLFLAYAAIQIHEIRELLSGYLRVLIWFIPVMISITEATYLLGVYSIYKEFGWSVFKTLGADRRIRKSYAHFQVFLCLLKFDFFFFIAFLLQLVFLVPTQTSAERWITVAALPLALFVLLLGYFSVKLEHRAGFWGFVTGCAVAMGYFIYKLVIVYRDRERDYRLVFKSLTVFAALCLAVLVLTTLSVVICYRNFGRGLKDHMISREHLRSDSTLELKPTPPLGARAKDEGGFDEVPYDAPYAFETATSDMMPYSGRNRFRMSMD</sequence>
<feature type="region of interest" description="Disordered" evidence="6">
    <location>
        <begin position="269"/>
        <end position="301"/>
    </location>
</feature>
<proteinExistence type="inferred from homology"/>
<evidence type="ECO:0000256" key="7">
    <source>
        <dbReference type="SAM" id="Phobius"/>
    </source>
</evidence>
<dbReference type="InterPro" id="IPR019410">
    <property type="entry name" value="Methyltransf_16"/>
</dbReference>
<name>A0AAV5G5N5_9BASI</name>
<feature type="transmembrane region" description="Helical" evidence="7">
    <location>
        <begin position="1284"/>
        <end position="1304"/>
    </location>
</feature>
<dbReference type="InterPro" id="IPR029063">
    <property type="entry name" value="SAM-dependent_MTases_sf"/>
</dbReference>
<keyword evidence="11" id="KW-1185">Reference proteome</keyword>
<dbReference type="Gene3D" id="3.40.1080.20">
    <property type="entry name" value="Acetyl-CoA hydrolase/transferase C-terminal domain"/>
    <property type="match status" value="1"/>
</dbReference>
<dbReference type="GO" id="GO:0005739">
    <property type="term" value="C:mitochondrion"/>
    <property type="evidence" value="ECO:0007669"/>
    <property type="project" value="TreeGrafter"/>
</dbReference>
<comment type="caution">
    <text evidence="10">The sequence shown here is derived from an EMBL/GenBank/DDBJ whole genome shotgun (WGS) entry which is preliminary data.</text>
</comment>
<comment type="similarity">
    <text evidence="2">Belongs to the acetyl-CoA hydrolase/transferase family.</text>
</comment>
<feature type="domain" description="Acetyl-CoA hydrolase/transferase C-terminal" evidence="9">
    <location>
        <begin position="846"/>
        <end position="984"/>
    </location>
</feature>
<dbReference type="PANTHER" id="PTHR43609:SF1">
    <property type="entry name" value="ACETYL-COA HYDROLASE"/>
    <property type="match status" value="1"/>
</dbReference>
<dbReference type="Gene3D" id="3.40.50.150">
    <property type="entry name" value="Vaccinia Virus protein VP39"/>
    <property type="match status" value="1"/>
</dbReference>
<keyword evidence="7" id="KW-1133">Transmembrane helix</keyword>
<organism evidence="10 11">
    <name type="scientific">Rhodotorula paludigena</name>
    <dbReference type="NCBI Taxonomy" id="86838"/>
    <lineage>
        <taxon>Eukaryota</taxon>
        <taxon>Fungi</taxon>
        <taxon>Dikarya</taxon>
        <taxon>Basidiomycota</taxon>
        <taxon>Pucciniomycotina</taxon>
        <taxon>Microbotryomycetes</taxon>
        <taxon>Sporidiobolales</taxon>
        <taxon>Sporidiobolaceae</taxon>
        <taxon>Rhodotorula</taxon>
    </lineage>
</organism>
<feature type="transmembrane region" description="Helical" evidence="7">
    <location>
        <begin position="1247"/>
        <end position="1272"/>
    </location>
</feature>
<feature type="compositionally biased region" description="Low complexity" evidence="6">
    <location>
        <begin position="269"/>
        <end position="287"/>
    </location>
</feature>
<dbReference type="GO" id="GO:0006083">
    <property type="term" value="P:acetate metabolic process"/>
    <property type="evidence" value="ECO:0007669"/>
    <property type="project" value="InterPro"/>
</dbReference>
<feature type="transmembrane region" description="Helical" evidence="7">
    <location>
        <begin position="1171"/>
        <end position="1190"/>
    </location>
</feature>
<dbReference type="Gene3D" id="3.30.750.70">
    <property type="entry name" value="4-hydroxybutyrate coenzyme like domains"/>
    <property type="match status" value="1"/>
</dbReference>
<evidence type="ECO:0000256" key="1">
    <source>
        <dbReference type="ARBA" id="ARBA00001831"/>
    </source>
</evidence>
<accession>A0AAV5G5N5</accession>
<dbReference type="Pfam" id="PF10294">
    <property type="entry name" value="Methyltransf_16"/>
    <property type="match status" value="1"/>
</dbReference>
<dbReference type="InterPro" id="IPR038460">
    <property type="entry name" value="AcetylCoA_hyd_C_sf"/>
</dbReference>
<dbReference type="PANTHER" id="PTHR43609">
    <property type="entry name" value="ACETYL-COA HYDROLASE"/>
    <property type="match status" value="1"/>
</dbReference>
<evidence type="ECO:0000256" key="2">
    <source>
        <dbReference type="ARBA" id="ARBA00009632"/>
    </source>
</evidence>
<evidence type="ECO:0000256" key="4">
    <source>
        <dbReference type="ARBA" id="ARBA00017958"/>
    </source>
</evidence>
<dbReference type="InterPro" id="IPR046433">
    <property type="entry name" value="ActCoA_hydro"/>
</dbReference>
<dbReference type="SUPFAM" id="SSF100950">
    <property type="entry name" value="NagB/RpiA/CoA transferase-like"/>
    <property type="match status" value="2"/>
</dbReference>
<comment type="catalytic activity">
    <reaction evidence="1">
        <text>acetyl-CoA + H2O = acetate + CoA + H(+)</text>
        <dbReference type="Rhea" id="RHEA:20289"/>
        <dbReference type="ChEBI" id="CHEBI:15377"/>
        <dbReference type="ChEBI" id="CHEBI:15378"/>
        <dbReference type="ChEBI" id="CHEBI:30089"/>
        <dbReference type="ChEBI" id="CHEBI:57287"/>
        <dbReference type="ChEBI" id="CHEBI:57288"/>
        <dbReference type="EC" id="3.1.2.1"/>
    </reaction>
</comment>
<evidence type="ECO:0000256" key="3">
    <source>
        <dbReference type="ARBA" id="ARBA00011920"/>
    </source>
</evidence>
<evidence type="ECO:0000259" key="8">
    <source>
        <dbReference type="Pfam" id="PF02550"/>
    </source>
</evidence>
<dbReference type="InterPro" id="IPR003702">
    <property type="entry name" value="ActCoA_hydro_N"/>
</dbReference>
<dbReference type="InterPro" id="IPR037171">
    <property type="entry name" value="NagB/RpiA_transferase-like"/>
</dbReference>
<feature type="transmembrane region" description="Helical" evidence="7">
    <location>
        <begin position="1348"/>
        <end position="1370"/>
    </location>
</feature>
<feature type="transmembrane region" description="Helical" evidence="7">
    <location>
        <begin position="1202"/>
        <end position="1226"/>
    </location>
</feature>
<evidence type="ECO:0000256" key="6">
    <source>
        <dbReference type="SAM" id="MobiDB-lite"/>
    </source>
</evidence>
<dbReference type="EMBL" id="BQKY01000002">
    <property type="protein sequence ID" value="GJN87710.1"/>
    <property type="molecule type" value="Genomic_DNA"/>
</dbReference>
<dbReference type="Pfam" id="PF02550">
    <property type="entry name" value="AcetylCoA_hydro"/>
    <property type="match status" value="1"/>
</dbReference>
<keyword evidence="7" id="KW-0472">Membrane</keyword>
<keyword evidence="7" id="KW-0812">Transmembrane</keyword>
<dbReference type="Proteomes" id="UP001342314">
    <property type="component" value="Unassembled WGS sequence"/>
</dbReference>
<feature type="transmembrane region" description="Helical" evidence="7">
    <location>
        <begin position="1141"/>
        <end position="1164"/>
    </location>
</feature>
<gene>
    <name evidence="10" type="ORF">Rhopal_000665-T1</name>
</gene>
<feature type="domain" description="Acetyl-CoA hydrolase/transferase N-terminal" evidence="8">
    <location>
        <begin position="550"/>
        <end position="743"/>
    </location>
</feature>